<comment type="caution">
    <text evidence="1">The sequence shown here is derived from an EMBL/GenBank/DDBJ whole genome shotgun (WGS) entry which is preliminary data.</text>
</comment>
<name>A0A364XYI7_9BACT</name>
<proteinExistence type="predicted"/>
<protein>
    <recommendedName>
        <fullName evidence="3">DUF3379 domain-containing protein</fullName>
    </recommendedName>
</protein>
<reference evidence="1 2" key="1">
    <citation type="submission" date="2018-06" db="EMBL/GenBank/DDBJ databases">
        <title>Chryseolinea flavus sp. nov., a member of the phylum Bacteroidetes isolated from soil.</title>
        <authorList>
            <person name="Li Y."/>
            <person name="Wang J."/>
        </authorList>
    </citation>
    <scope>NUCLEOTIDE SEQUENCE [LARGE SCALE GENOMIC DNA]</scope>
    <source>
        <strain evidence="1 2">SDU1-6</strain>
    </source>
</reference>
<evidence type="ECO:0008006" key="3">
    <source>
        <dbReference type="Google" id="ProtNLM"/>
    </source>
</evidence>
<dbReference type="Proteomes" id="UP000251889">
    <property type="component" value="Unassembled WGS sequence"/>
</dbReference>
<dbReference type="OrthoDB" id="893763at2"/>
<gene>
    <name evidence="1" type="ORF">DQQ10_18120</name>
</gene>
<evidence type="ECO:0000313" key="2">
    <source>
        <dbReference type="Proteomes" id="UP000251889"/>
    </source>
</evidence>
<sequence length="139" mass="15560">MKKLEDIPKKQVFEVPEGYFDSLPTRIQSRITGRKSSHAFSLASFSWKYALPVVLLTAAGIFWFSQSGSSTNAENILASVETEDLVAYLEETDLSTDEILTEIDFNADDANEIEQAVYDTHFDGASEDELLEELDLNTL</sequence>
<dbReference type="AlphaFoldDB" id="A0A364XYI7"/>
<accession>A0A364XYI7</accession>
<evidence type="ECO:0000313" key="1">
    <source>
        <dbReference type="EMBL" id="RAV99521.1"/>
    </source>
</evidence>
<dbReference type="EMBL" id="QMFY01000010">
    <property type="protein sequence ID" value="RAV99521.1"/>
    <property type="molecule type" value="Genomic_DNA"/>
</dbReference>
<dbReference type="RefSeq" id="WP_112748307.1">
    <property type="nucleotide sequence ID" value="NZ_QMFY01000010.1"/>
</dbReference>
<keyword evidence="2" id="KW-1185">Reference proteome</keyword>
<organism evidence="1 2">
    <name type="scientific">Pseudochryseolinea flava</name>
    <dbReference type="NCBI Taxonomy" id="2059302"/>
    <lineage>
        <taxon>Bacteria</taxon>
        <taxon>Pseudomonadati</taxon>
        <taxon>Bacteroidota</taxon>
        <taxon>Cytophagia</taxon>
        <taxon>Cytophagales</taxon>
        <taxon>Fulvivirgaceae</taxon>
        <taxon>Pseudochryseolinea</taxon>
    </lineage>
</organism>